<evidence type="ECO:0000256" key="6">
    <source>
        <dbReference type="ARBA" id="ARBA00022801"/>
    </source>
</evidence>
<comment type="caution">
    <text evidence="11">The sequence shown here is derived from an EMBL/GenBank/DDBJ whole genome shotgun (WGS) entry which is preliminary data.</text>
</comment>
<keyword evidence="9 10" id="KW-0472">Membrane</keyword>
<evidence type="ECO:0000256" key="2">
    <source>
        <dbReference type="ARBA" id="ARBA00008149"/>
    </source>
</evidence>
<dbReference type="Gene3D" id="2.40.50.910">
    <property type="entry name" value="Type VII secretion system EccB, repeat 3 domain"/>
    <property type="match status" value="1"/>
</dbReference>
<evidence type="ECO:0000313" key="12">
    <source>
        <dbReference type="Proteomes" id="UP001332243"/>
    </source>
</evidence>
<gene>
    <name evidence="11" type="primary">eccB</name>
    <name evidence="11" type="ORF">V1633_10245</name>
</gene>
<keyword evidence="8 10" id="KW-1133">Transmembrane helix</keyword>
<evidence type="ECO:0000256" key="8">
    <source>
        <dbReference type="ARBA" id="ARBA00022989"/>
    </source>
</evidence>
<evidence type="ECO:0000256" key="7">
    <source>
        <dbReference type="ARBA" id="ARBA00022840"/>
    </source>
</evidence>
<evidence type="ECO:0000256" key="10">
    <source>
        <dbReference type="SAM" id="Phobius"/>
    </source>
</evidence>
<protein>
    <submittedName>
        <fullName evidence="11">Type VII secretion protein EccB</fullName>
    </submittedName>
</protein>
<keyword evidence="7" id="KW-0067">ATP-binding</keyword>
<comment type="similarity">
    <text evidence="2">Belongs to the EccB family.</text>
</comment>
<dbReference type="NCBIfam" id="TIGR03919">
    <property type="entry name" value="T7SS_EccB"/>
    <property type="match status" value="1"/>
</dbReference>
<dbReference type="Pfam" id="PF05108">
    <property type="entry name" value="T7SS_ESX1_EccB"/>
    <property type="match status" value="1"/>
</dbReference>
<accession>A0ABU7RQU6</accession>
<evidence type="ECO:0000256" key="1">
    <source>
        <dbReference type="ARBA" id="ARBA00004162"/>
    </source>
</evidence>
<keyword evidence="3" id="KW-1003">Cell membrane</keyword>
<feature type="transmembrane region" description="Helical" evidence="10">
    <location>
        <begin position="37"/>
        <end position="61"/>
    </location>
</feature>
<dbReference type="RefSeq" id="WP_331213991.1">
    <property type="nucleotide sequence ID" value="NZ_JAZGQK010000007.1"/>
</dbReference>
<keyword evidence="12" id="KW-1185">Reference proteome</keyword>
<name>A0ABU7RQU6_9ACTN</name>
<dbReference type="InterPro" id="IPR042485">
    <property type="entry name" value="T7SS_EccB_R3"/>
</dbReference>
<dbReference type="InterPro" id="IPR044857">
    <property type="entry name" value="T7SS_EccB_R1"/>
</dbReference>
<evidence type="ECO:0000256" key="3">
    <source>
        <dbReference type="ARBA" id="ARBA00022475"/>
    </source>
</evidence>
<reference evidence="11 12" key="1">
    <citation type="submission" date="2024-01" db="EMBL/GenBank/DDBJ databases">
        <title>Genome insights into Plantactinospora sonchi sp. nov.</title>
        <authorList>
            <person name="Wang L."/>
        </authorList>
    </citation>
    <scope>NUCLEOTIDE SEQUENCE [LARGE SCALE GENOMIC DNA]</scope>
    <source>
        <strain evidence="11 12">NEAU-QY2</strain>
    </source>
</reference>
<evidence type="ECO:0000313" key="11">
    <source>
        <dbReference type="EMBL" id="MEE6258869.1"/>
    </source>
</evidence>
<dbReference type="PANTHER" id="PTHR40765:SF2">
    <property type="entry name" value="ESX-2 SECRETION SYSTEM ATPASE ECCB2"/>
    <property type="match status" value="1"/>
</dbReference>
<dbReference type="InterPro" id="IPR007795">
    <property type="entry name" value="T7SS_EccB"/>
</dbReference>
<evidence type="ECO:0000256" key="4">
    <source>
        <dbReference type="ARBA" id="ARBA00022692"/>
    </source>
</evidence>
<comment type="subcellular location">
    <subcellularLocation>
        <location evidence="1">Cell membrane</location>
        <topology evidence="1">Single-pass membrane protein</topology>
    </subcellularLocation>
</comment>
<keyword evidence="6" id="KW-0378">Hydrolase</keyword>
<organism evidence="11 12">
    <name type="scientific">Plantactinospora sonchi</name>
    <dbReference type="NCBI Taxonomy" id="1544735"/>
    <lineage>
        <taxon>Bacteria</taxon>
        <taxon>Bacillati</taxon>
        <taxon>Actinomycetota</taxon>
        <taxon>Actinomycetes</taxon>
        <taxon>Micromonosporales</taxon>
        <taxon>Micromonosporaceae</taxon>
        <taxon>Plantactinospora</taxon>
    </lineage>
</organism>
<keyword evidence="4 10" id="KW-0812">Transmembrane</keyword>
<sequence>MLTRRDLIHSRQFLHQRLVTSFVTHQPDPLEWTGRRLAGATLVSVMVLVIAVAAVGIYGFIRPAGNKQWRTCERIIIEAESGAPYVCGDGVLYPVENFTSAALLRGTSEKPIRVARASLTWPRGMTVGIPGAPSALPSARDLLTTPWSLCVRPSGRPGDRPQAVVLVGVTPSAGPGGPPAPLRADEALAVSDTSTGQLSVIHAGRRHEVRDRSTVSQALRINQVDTLPVSPAWLATVPTGPALGKLEITGRGGKVAGLGQLKVGQIVTVADGDRIRTFVARPTGVQPISKIQEALIRATADDTSPPVALNPVQLAGVTQLEPAPSLLGGDDPLPFMVPASRSRGVACAVSADGTDRRQITVGGLVPTRDPSAGALPAARSSAAGTPLADEVVVAPGRGVLVRAMATPTAADGTVYLVTETGWRYPVASSEALDRLGYQAVPAVPQPSTVVERLSQGPVLGVLTLATDGP</sequence>
<dbReference type="EMBL" id="JAZGQK010000007">
    <property type="protein sequence ID" value="MEE6258869.1"/>
    <property type="molecule type" value="Genomic_DNA"/>
</dbReference>
<proteinExistence type="inferred from homology"/>
<dbReference type="Proteomes" id="UP001332243">
    <property type="component" value="Unassembled WGS sequence"/>
</dbReference>
<evidence type="ECO:0000256" key="5">
    <source>
        <dbReference type="ARBA" id="ARBA00022741"/>
    </source>
</evidence>
<dbReference type="Gene3D" id="3.30.2390.20">
    <property type="entry name" value="Type VII secretion system EccB, repeat 1 domain"/>
    <property type="match status" value="1"/>
</dbReference>
<keyword evidence="5" id="KW-0547">Nucleotide-binding</keyword>
<dbReference type="PANTHER" id="PTHR40765">
    <property type="entry name" value="ESX-2 SECRETION SYSTEM ATPASE ECCB2"/>
    <property type="match status" value="1"/>
</dbReference>
<evidence type="ECO:0000256" key="9">
    <source>
        <dbReference type="ARBA" id="ARBA00023136"/>
    </source>
</evidence>